<evidence type="ECO:0000313" key="4">
    <source>
        <dbReference type="Proteomes" id="UP000243217"/>
    </source>
</evidence>
<keyword evidence="1" id="KW-0677">Repeat</keyword>
<name>A0A1V9Y7A9_9STRA</name>
<dbReference type="OrthoDB" id="10250458at2759"/>
<evidence type="ECO:0000259" key="2">
    <source>
        <dbReference type="Pfam" id="PF08609"/>
    </source>
</evidence>
<dbReference type="Gene3D" id="1.25.10.10">
    <property type="entry name" value="Leucine-rich Repeat Variant"/>
    <property type="match status" value="1"/>
</dbReference>
<dbReference type="PANTHER" id="PTHR19316:SF18">
    <property type="entry name" value="HSP70-BINDING PROTEIN 1"/>
    <property type="match status" value="1"/>
</dbReference>
<dbReference type="Proteomes" id="UP000243217">
    <property type="component" value="Unassembled WGS sequence"/>
</dbReference>
<dbReference type="InterPro" id="IPR016024">
    <property type="entry name" value="ARM-type_fold"/>
</dbReference>
<reference evidence="3 4" key="1">
    <citation type="journal article" date="2014" name="Genome Biol. Evol.">
        <title>The secreted proteins of Achlya hypogyna and Thraustotheca clavata identify the ancestral oomycete secretome and reveal gene acquisitions by horizontal gene transfer.</title>
        <authorList>
            <person name="Misner I."/>
            <person name="Blouin N."/>
            <person name="Leonard G."/>
            <person name="Richards T.A."/>
            <person name="Lane C.E."/>
        </authorList>
    </citation>
    <scope>NUCLEOTIDE SEQUENCE [LARGE SCALE GENOMIC DNA]</scope>
    <source>
        <strain evidence="3 4">ATCC 34112</strain>
    </source>
</reference>
<comment type="caution">
    <text evidence="3">The sequence shown here is derived from an EMBL/GenBank/DDBJ whole genome shotgun (WGS) entry which is preliminary data.</text>
</comment>
<dbReference type="GO" id="GO:0000774">
    <property type="term" value="F:adenyl-nucleotide exchange factor activity"/>
    <property type="evidence" value="ECO:0007669"/>
    <property type="project" value="TreeGrafter"/>
</dbReference>
<evidence type="ECO:0000313" key="3">
    <source>
        <dbReference type="EMBL" id="OQR81593.1"/>
    </source>
</evidence>
<dbReference type="EMBL" id="JNBS01004945">
    <property type="protein sequence ID" value="OQR81593.1"/>
    <property type="molecule type" value="Genomic_DNA"/>
</dbReference>
<dbReference type="InterPro" id="IPR050693">
    <property type="entry name" value="Hsp70_NEF-Inhibitors"/>
</dbReference>
<gene>
    <name evidence="3" type="ORF">THRCLA_23338</name>
</gene>
<dbReference type="AlphaFoldDB" id="A0A1V9Y7A9"/>
<sequence length="326" mass="36738">MTDPNKWMGLLRWSMQQQDGTRPSEFKAMDPHDKEWLERVMKECVIDEIERMHQIIRIWSGEDPRVVLPKLIEDPPAQAFTQDEIDDYKEALLDEMLTRIDQIDNAQTFVKIGGLPSLLPLFESPRAETRALAAEVFATCAQNNPPVQKAGLDASVLEAFCKMVLNDKDANCRSKALLGISCMVRSLDKTSERWFMKHCNGLDVLQQCLDNGDTRLQRRSLFLLRYLVNASIENAQELLTKGIYVRVCASLIGGDDVDLNESSLQALSEFATLGPKFKQACKDNNIVAIVQARLKVIGTLTGEDKEIAQEEASFAHLLLENLDVLE</sequence>
<dbReference type="GO" id="GO:0005783">
    <property type="term" value="C:endoplasmic reticulum"/>
    <property type="evidence" value="ECO:0007669"/>
    <property type="project" value="TreeGrafter"/>
</dbReference>
<feature type="domain" description="Nucleotide exchange factor Fes1" evidence="2">
    <location>
        <begin position="9"/>
        <end position="107"/>
    </location>
</feature>
<dbReference type="PANTHER" id="PTHR19316">
    <property type="entry name" value="PROTEIN FOLDING REGULATOR"/>
    <property type="match status" value="1"/>
</dbReference>
<dbReference type="InterPro" id="IPR011989">
    <property type="entry name" value="ARM-like"/>
</dbReference>
<accession>A0A1V9Y7A9</accession>
<dbReference type="STRING" id="74557.A0A1V9Y7A9"/>
<dbReference type="InterPro" id="IPR013918">
    <property type="entry name" value="Nucleotide_exch_fac_Fes1"/>
</dbReference>
<evidence type="ECO:0000256" key="1">
    <source>
        <dbReference type="ARBA" id="ARBA00022737"/>
    </source>
</evidence>
<dbReference type="Pfam" id="PF08609">
    <property type="entry name" value="Fes1"/>
    <property type="match status" value="1"/>
</dbReference>
<proteinExistence type="predicted"/>
<protein>
    <recommendedName>
        <fullName evidence="2">Nucleotide exchange factor Fes1 domain-containing protein</fullName>
    </recommendedName>
</protein>
<dbReference type="SUPFAM" id="SSF48371">
    <property type="entry name" value="ARM repeat"/>
    <property type="match status" value="1"/>
</dbReference>
<organism evidence="3 4">
    <name type="scientific">Thraustotheca clavata</name>
    <dbReference type="NCBI Taxonomy" id="74557"/>
    <lineage>
        <taxon>Eukaryota</taxon>
        <taxon>Sar</taxon>
        <taxon>Stramenopiles</taxon>
        <taxon>Oomycota</taxon>
        <taxon>Saprolegniomycetes</taxon>
        <taxon>Saprolegniales</taxon>
        <taxon>Achlyaceae</taxon>
        <taxon>Thraustotheca</taxon>
    </lineage>
</organism>
<keyword evidence="4" id="KW-1185">Reference proteome</keyword>